<dbReference type="Gene3D" id="2.60.200.20">
    <property type="match status" value="1"/>
</dbReference>
<dbReference type="EMBL" id="JAEPDI010000005">
    <property type="protein sequence ID" value="MCG7939127.1"/>
    <property type="molecule type" value="Genomic_DNA"/>
</dbReference>
<dbReference type="SUPFAM" id="SSF55073">
    <property type="entry name" value="Nucleotide cyclase"/>
    <property type="match status" value="1"/>
</dbReference>
<dbReference type="Pfam" id="PF00498">
    <property type="entry name" value="FHA"/>
    <property type="match status" value="1"/>
</dbReference>
<dbReference type="SMART" id="SM00240">
    <property type="entry name" value="FHA"/>
    <property type="match status" value="1"/>
</dbReference>
<protein>
    <submittedName>
        <fullName evidence="3">Adenylate/guanylate cyclase domain-containing protein</fullName>
    </submittedName>
</protein>
<evidence type="ECO:0000313" key="4">
    <source>
        <dbReference type="Proteomes" id="UP000886687"/>
    </source>
</evidence>
<dbReference type="Proteomes" id="UP000886687">
    <property type="component" value="Unassembled WGS sequence"/>
</dbReference>
<dbReference type="PANTHER" id="PTHR43081:SF19">
    <property type="entry name" value="PH-SENSITIVE ADENYLATE CYCLASE RV1264"/>
    <property type="match status" value="1"/>
</dbReference>
<dbReference type="CDD" id="cd00060">
    <property type="entry name" value="FHA"/>
    <property type="match status" value="1"/>
</dbReference>
<evidence type="ECO:0000313" key="3">
    <source>
        <dbReference type="EMBL" id="MCG7939127.1"/>
    </source>
</evidence>
<dbReference type="InterPro" id="IPR008984">
    <property type="entry name" value="SMAD_FHA_dom_sf"/>
</dbReference>
<dbReference type="GO" id="GO:0035556">
    <property type="term" value="P:intracellular signal transduction"/>
    <property type="evidence" value="ECO:0007669"/>
    <property type="project" value="InterPro"/>
</dbReference>
<proteinExistence type="predicted"/>
<dbReference type="InterPro" id="IPR050697">
    <property type="entry name" value="Adenylyl/Guanylyl_Cyclase_3/4"/>
</dbReference>
<dbReference type="CDD" id="cd07302">
    <property type="entry name" value="CHD"/>
    <property type="match status" value="1"/>
</dbReference>
<organism evidence="3 4">
    <name type="scientific">Candidatus Thiodiazotropha lotti</name>
    <dbReference type="NCBI Taxonomy" id="2792787"/>
    <lineage>
        <taxon>Bacteria</taxon>
        <taxon>Pseudomonadati</taxon>
        <taxon>Pseudomonadota</taxon>
        <taxon>Gammaproteobacteria</taxon>
        <taxon>Chromatiales</taxon>
        <taxon>Sedimenticolaceae</taxon>
        <taxon>Candidatus Thiodiazotropha</taxon>
    </lineage>
</organism>
<dbReference type="InterPro" id="IPR001054">
    <property type="entry name" value="A/G_cyclase"/>
</dbReference>
<name>A0A9E4K4J4_9GAMM</name>
<dbReference type="PROSITE" id="PS50006">
    <property type="entry name" value="FHA_DOMAIN"/>
    <property type="match status" value="1"/>
</dbReference>
<dbReference type="AlphaFoldDB" id="A0A9E4K4J4"/>
<sequence>MSTSNTQPYAIVFADIVESTRMYESLGDTLAKKLITELEEAIAQVVTECGGHVVEIIGDEVMSRYDNPSSAVIAACRIHERVELYAEQSAMPMAARIGLHYGPAIFEAGRMYGDSVNVAARMAAIAQAKQIITTEQVVDALPDELRLMARQFDKVKVKGKVERMIIYDLLWQKEDVTFIHTAPITQSLTTRTLILEYNNKTYKMPPTQGSVGIGRDPKNELVVNASSASRSHAVLEYYRGKYVLKDISTNGTYLTTQNQQSLYLRRETIPLLGHGKIGLGEPVSEHNKHLISYRFQESK</sequence>
<reference evidence="3" key="1">
    <citation type="journal article" date="2021" name="Proc. Natl. Acad. Sci. U.S.A.">
        <title>Global biogeography of chemosynthetic symbionts reveals both localized and globally distributed symbiont groups. .</title>
        <authorList>
            <person name="Osvatic J.T."/>
            <person name="Wilkins L.G.E."/>
            <person name="Leibrecht L."/>
            <person name="Leray M."/>
            <person name="Zauner S."/>
            <person name="Polzin J."/>
            <person name="Camacho Y."/>
            <person name="Gros O."/>
            <person name="van Gils J.A."/>
            <person name="Eisen J.A."/>
            <person name="Petersen J.M."/>
            <person name="Yuen B."/>
        </authorList>
    </citation>
    <scope>NUCLEOTIDE SEQUENCE</scope>
    <source>
        <strain evidence="3">MAGL173</strain>
    </source>
</reference>
<gene>
    <name evidence="3" type="ORF">JAZ04_09770</name>
</gene>
<dbReference type="InterPro" id="IPR029787">
    <property type="entry name" value="Nucleotide_cyclase"/>
</dbReference>
<dbReference type="GO" id="GO:0006171">
    <property type="term" value="P:cAMP biosynthetic process"/>
    <property type="evidence" value="ECO:0007669"/>
    <property type="project" value="TreeGrafter"/>
</dbReference>
<dbReference type="PANTHER" id="PTHR43081">
    <property type="entry name" value="ADENYLATE CYCLASE, TERMINAL-DIFFERENTIATION SPECIFIC-RELATED"/>
    <property type="match status" value="1"/>
</dbReference>
<dbReference type="GO" id="GO:0004016">
    <property type="term" value="F:adenylate cyclase activity"/>
    <property type="evidence" value="ECO:0007669"/>
    <property type="project" value="UniProtKB-ARBA"/>
</dbReference>
<feature type="domain" description="Guanylate cyclase" evidence="2">
    <location>
        <begin position="10"/>
        <end position="123"/>
    </location>
</feature>
<accession>A0A9E4K4J4</accession>
<dbReference type="SUPFAM" id="SSF49879">
    <property type="entry name" value="SMAD/FHA domain"/>
    <property type="match status" value="1"/>
</dbReference>
<comment type="caution">
    <text evidence="3">The sequence shown here is derived from an EMBL/GenBank/DDBJ whole genome shotgun (WGS) entry which is preliminary data.</text>
</comment>
<dbReference type="InterPro" id="IPR000253">
    <property type="entry name" value="FHA_dom"/>
</dbReference>
<feature type="domain" description="FHA" evidence="1">
    <location>
        <begin position="211"/>
        <end position="259"/>
    </location>
</feature>
<evidence type="ECO:0000259" key="2">
    <source>
        <dbReference type="PROSITE" id="PS50125"/>
    </source>
</evidence>
<dbReference type="PROSITE" id="PS50125">
    <property type="entry name" value="GUANYLATE_CYCLASE_2"/>
    <property type="match status" value="1"/>
</dbReference>
<evidence type="ECO:0000259" key="1">
    <source>
        <dbReference type="PROSITE" id="PS50006"/>
    </source>
</evidence>
<dbReference type="Pfam" id="PF00211">
    <property type="entry name" value="Guanylate_cyc"/>
    <property type="match status" value="1"/>
</dbReference>
<dbReference type="Gene3D" id="3.30.70.1230">
    <property type="entry name" value="Nucleotide cyclase"/>
    <property type="match status" value="1"/>
</dbReference>